<dbReference type="RefSeq" id="WP_075072474.1">
    <property type="nucleotide sequence ID" value="NZ_DF967972.1"/>
</dbReference>
<keyword evidence="2 3" id="KW-0808">Transferase</keyword>
<dbReference type="Gene3D" id="3.40.50.150">
    <property type="entry name" value="Vaccinia Virus protein VP39"/>
    <property type="match status" value="1"/>
</dbReference>
<dbReference type="PIRSF" id="PIRSF028177">
    <property type="entry name" value="Polyketide_synth_Omtfrase_TcmP"/>
    <property type="match status" value="1"/>
</dbReference>
<dbReference type="InterPro" id="IPR029063">
    <property type="entry name" value="SAM-dependent_MTases_sf"/>
</dbReference>
<dbReference type="GO" id="GO:0008168">
    <property type="term" value="F:methyltransferase activity"/>
    <property type="evidence" value="ECO:0007669"/>
    <property type="project" value="UniProtKB-KW"/>
</dbReference>
<dbReference type="STRING" id="360412.LARV_00858"/>
<keyword evidence="4" id="KW-1185">Reference proteome</keyword>
<dbReference type="OrthoDB" id="9800233at2"/>
<accession>A0A0S7B732</accession>
<gene>
    <name evidence="3" type="ORF">LARV_00858</name>
</gene>
<protein>
    <submittedName>
        <fullName evidence="3">O-Methyltransferase</fullName>
    </submittedName>
</protein>
<dbReference type="PANTHER" id="PTHR43619">
    <property type="entry name" value="S-ADENOSYL-L-METHIONINE-DEPENDENT METHYLTRANSFERASE YKTD-RELATED"/>
    <property type="match status" value="1"/>
</dbReference>
<evidence type="ECO:0000313" key="4">
    <source>
        <dbReference type="Proteomes" id="UP000055060"/>
    </source>
</evidence>
<dbReference type="InterPro" id="IPR016874">
    <property type="entry name" value="TcmP-like"/>
</dbReference>
<evidence type="ECO:0000256" key="1">
    <source>
        <dbReference type="ARBA" id="ARBA00022603"/>
    </source>
</evidence>
<evidence type="ECO:0000313" key="3">
    <source>
        <dbReference type="EMBL" id="GAP13116.1"/>
    </source>
</evidence>
<dbReference type="EMBL" id="DF967972">
    <property type="protein sequence ID" value="GAP13116.1"/>
    <property type="molecule type" value="Genomic_DNA"/>
</dbReference>
<dbReference type="AlphaFoldDB" id="A0A0S7B732"/>
<evidence type="ECO:0000256" key="2">
    <source>
        <dbReference type="ARBA" id="ARBA00022679"/>
    </source>
</evidence>
<proteinExistence type="predicted"/>
<dbReference type="SUPFAM" id="SSF53335">
    <property type="entry name" value="S-adenosyl-L-methionine-dependent methyltransferases"/>
    <property type="match status" value="1"/>
</dbReference>
<dbReference type="PANTHER" id="PTHR43619:SF2">
    <property type="entry name" value="S-ADENOSYL-L-METHIONINE-DEPENDENT METHYLTRANSFERASES SUPERFAMILY PROTEIN"/>
    <property type="match status" value="1"/>
</dbReference>
<sequence>MTEITKPNLSGVAETLLITLYIRATESQRPDALIKDERAEAIVRQLDPESLQKTLTLTDDFSRVAVILKTREFDRFVQDFLARQPDAVVVHIGCGLDTRFERVDNGRVEWFDLDLPDVIDLRRKVIGGEGARYHLLAGSVLESAWWDRVRVHKDRPFLFLAEGVFMYFTEAQVKGLVLGLLENFPGAELVFDAFSPVMRWAHNVKVTRTGVGAYLHWGLKQGRELERWSEPGAGGIRLLDERYPFQYSVPRMRRALKMRLFPFLKTAICVYHYQFC</sequence>
<organism evidence="3">
    <name type="scientific">Longilinea arvoryzae</name>
    <dbReference type="NCBI Taxonomy" id="360412"/>
    <lineage>
        <taxon>Bacteria</taxon>
        <taxon>Bacillati</taxon>
        <taxon>Chloroflexota</taxon>
        <taxon>Anaerolineae</taxon>
        <taxon>Anaerolineales</taxon>
        <taxon>Anaerolineaceae</taxon>
        <taxon>Longilinea</taxon>
    </lineage>
</organism>
<dbReference type="InterPro" id="IPR007213">
    <property type="entry name" value="Ppm1/Ppm2/Tcmp"/>
</dbReference>
<dbReference type="Proteomes" id="UP000055060">
    <property type="component" value="Unassembled WGS sequence"/>
</dbReference>
<keyword evidence="1 3" id="KW-0489">Methyltransferase</keyword>
<dbReference type="Pfam" id="PF04072">
    <property type="entry name" value="LCM"/>
    <property type="match status" value="1"/>
</dbReference>
<reference evidence="3" key="1">
    <citation type="submission" date="2015-07" db="EMBL/GenBank/DDBJ databases">
        <title>Draft Genome Sequences of Anaerolinea thermolimosa IMO-1, Bellilinea caldifistulae GOMI-1, Leptolinea tardivitalis YMTK-2, Levilinea saccharolytica KIBI-1,Longilinea arvoryzae KOME-1, Previously Described as Members of the Anaerolineaceae (Chloroflexi).</title>
        <authorList>
            <person name="Sekiguchi Y."/>
            <person name="Ohashi A."/>
            <person name="Matsuura N."/>
            <person name="Tourlousse M.D."/>
        </authorList>
    </citation>
    <scope>NUCLEOTIDE SEQUENCE [LARGE SCALE GENOMIC DNA]</scope>
    <source>
        <strain evidence="3">KOME-1</strain>
    </source>
</reference>
<name>A0A0S7B732_9CHLR</name>
<dbReference type="GO" id="GO:0032259">
    <property type="term" value="P:methylation"/>
    <property type="evidence" value="ECO:0007669"/>
    <property type="project" value="UniProtKB-KW"/>
</dbReference>